<dbReference type="Gene3D" id="3.30.460.20">
    <property type="entry name" value="CorA soluble domain-like"/>
    <property type="match status" value="1"/>
</dbReference>
<dbReference type="STRING" id="29422.Lbru_2747"/>
<evidence type="ECO:0000256" key="13">
    <source>
        <dbReference type="RuleBase" id="RU362010"/>
    </source>
</evidence>
<dbReference type="GO" id="GO:0015099">
    <property type="term" value="F:nickel cation transmembrane transporter activity"/>
    <property type="evidence" value="ECO:0007669"/>
    <property type="project" value="TreeGrafter"/>
</dbReference>
<keyword evidence="9 13" id="KW-1133">Transmembrane helix</keyword>
<dbReference type="OrthoDB" id="9803416at2"/>
<dbReference type="EMBL" id="LNXV01000034">
    <property type="protein sequence ID" value="KTC77854.1"/>
    <property type="molecule type" value="Genomic_DNA"/>
</dbReference>
<gene>
    <name evidence="13" type="primary">corA</name>
    <name evidence="14" type="ORF">Lbru_2747</name>
</gene>
<dbReference type="PATRIC" id="fig|29422.6.peg.2914"/>
<evidence type="ECO:0000256" key="12">
    <source>
        <dbReference type="ARBA" id="ARBA00034269"/>
    </source>
</evidence>
<dbReference type="AlphaFoldDB" id="A0A0W0S352"/>
<dbReference type="GO" id="GO:0005886">
    <property type="term" value="C:plasma membrane"/>
    <property type="evidence" value="ECO:0007669"/>
    <property type="project" value="UniProtKB-SubCell"/>
</dbReference>
<organism evidence="14 15">
    <name type="scientific">Legionella brunensis</name>
    <dbReference type="NCBI Taxonomy" id="29422"/>
    <lineage>
        <taxon>Bacteria</taxon>
        <taxon>Pseudomonadati</taxon>
        <taxon>Pseudomonadota</taxon>
        <taxon>Gammaproteobacteria</taxon>
        <taxon>Legionellales</taxon>
        <taxon>Legionellaceae</taxon>
        <taxon>Legionella</taxon>
    </lineage>
</organism>
<evidence type="ECO:0000313" key="15">
    <source>
        <dbReference type="Proteomes" id="UP000054742"/>
    </source>
</evidence>
<accession>A0A0W0S352</accession>
<proteinExistence type="inferred from homology"/>
<dbReference type="RefSeq" id="WP_058442726.1">
    <property type="nucleotide sequence ID" value="NZ_CAAAHU010000011.1"/>
</dbReference>
<evidence type="ECO:0000256" key="7">
    <source>
        <dbReference type="ARBA" id="ARBA00022692"/>
    </source>
</evidence>
<evidence type="ECO:0000313" key="14">
    <source>
        <dbReference type="EMBL" id="KTC77854.1"/>
    </source>
</evidence>
<evidence type="ECO:0000256" key="9">
    <source>
        <dbReference type="ARBA" id="ARBA00022989"/>
    </source>
</evidence>
<keyword evidence="15" id="KW-1185">Reference proteome</keyword>
<dbReference type="GO" id="GO:0015095">
    <property type="term" value="F:magnesium ion transmembrane transporter activity"/>
    <property type="evidence" value="ECO:0007669"/>
    <property type="project" value="UniProtKB-UniRule"/>
</dbReference>
<protein>
    <recommendedName>
        <fullName evidence="3 13">Magnesium transport protein CorA</fullName>
    </recommendedName>
</protein>
<dbReference type="GO" id="GO:0015087">
    <property type="term" value="F:cobalt ion transmembrane transporter activity"/>
    <property type="evidence" value="ECO:0007669"/>
    <property type="project" value="UniProtKB-UniRule"/>
</dbReference>
<dbReference type="PANTHER" id="PTHR47685">
    <property type="entry name" value="MAGNESIUM TRANSPORT PROTEIN CORA"/>
    <property type="match status" value="1"/>
</dbReference>
<dbReference type="Pfam" id="PF01544">
    <property type="entry name" value="CorA"/>
    <property type="match status" value="1"/>
</dbReference>
<dbReference type="InterPro" id="IPR002523">
    <property type="entry name" value="MgTranspt_CorA/ZnTranspt_ZntB"/>
</dbReference>
<dbReference type="InterPro" id="IPR050829">
    <property type="entry name" value="CorA_MIT"/>
</dbReference>
<keyword evidence="5 13" id="KW-1003">Cell membrane</keyword>
<sequence>MITAYVDHVTLQAHVITKNNLSLIEEAIWLDLLCPTHEEEQMLEHNLGIGIPTREEMLEIELSSRLYKTKEALFMTANMIAQSDSPNPKHEAVSFVLTKEKLITIRYIEPLAFKLFIMQLSQFDFDHDNAAVLLITLLEATVDRLADILETISHNLEKISKIIFRSPQNSPEEEKLNYQQLIQRVGIYADLNTNTREGLVAFSRLITFFSQSAGTQVDAEGQTRLATLSKDINSLSDHSSFISSKVNFLLDATLGMINIEQNAIIKIFSVAAVIFLPPTLIASIYGMNFKWMPELDYKWGYWVAISVMLLSALLPYKFFKYKKWL</sequence>
<dbReference type="FunFam" id="1.20.58.340:FF:000001">
    <property type="entry name" value="Magnesium transport protein CorA"/>
    <property type="match status" value="1"/>
</dbReference>
<name>A0A0W0S352_9GAMM</name>
<comment type="catalytic activity">
    <reaction evidence="12">
        <text>Mg(2+)(in) = Mg(2+)(out)</text>
        <dbReference type="Rhea" id="RHEA:29827"/>
        <dbReference type="ChEBI" id="CHEBI:18420"/>
    </reaction>
</comment>
<evidence type="ECO:0000256" key="2">
    <source>
        <dbReference type="ARBA" id="ARBA00009765"/>
    </source>
</evidence>
<evidence type="ECO:0000256" key="3">
    <source>
        <dbReference type="ARBA" id="ARBA00019439"/>
    </source>
</evidence>
<comment type="function">
    <text evidence="13">Mediates influx of magnesium ions.</text>
</comment>
<dbReference type="InterPro" id="IPR045861">
    <property type="entry name" value="CorA_cytoplasmic_dom"/>
</dbReference>
<dbReference type="Proteomes" id="UP000054742">
    <property type="component" value="Unassembled WGS sequence"/>
</dbReference>
<comment type="caution">
    <text evidence="14">The sequence shown here is derived from an EMBL/GenBank/DDBJ whole genome shotgun (WGS) entry which is preliminary data.</text>
</comment>
<evidence type="ECO:0000256" key="5">
    <source>
        <dbReference type="ARBA" id="ARBA00022475"/>
    </source>
</evidence>
<dbReference type="Gene3D" id="1.20.58.340">
    <property type="entry name" value="Magnesium transport protein CorA, transmembrane region"/>
    <property type="match status" value="2"/>
</dbReference>
<evidence type="ECO:0000256" key="10">
    <source>
        <dbReference type="ARBA" id="ARBA00023065"/>
    </source>
</evidence>
<evidence type="ECO:0000256" key="8">
    <source>
        <dbReference type="ARBA" id="ARBA00022842"/>
    </source>
</evidence>
<evidence type="ECO:0000256" key="1">
    <source>
        <dbReference type="ARBA" id="ARBA00004429"/>
    </source>
</evidence>
<feature type="transmembrane region" description="Helical" evidence="13">
    <location>
        <begin position="299"/>
        <end position="319"/>
    </location>
</feature>
<comment type="similarity">
    <text evidence="2 13">Belongs to the CorA metal ion transporter (MIT) (TC 1.A.35) family.</text>
</comment>
<evidence type="ECO:0000256" key="6">
    <source>
        <dbReference type="ARBA" id="ARBA00022519"/>
    </source>
</evidence>
<keyword evidence="8 13" id="KW-0460">Magnesium</keyword>
<keyword evidence="11 13" id="KW-0472">Membrane</keyword>
<dbReference type="SUPFAM" id="SSF143865">
    <property type="entry name" value="CorA soluble domain-like"/>
    <property type="match status" value="1"/>
</dbReference>
<dbReference type="InterPro" id="IPR045863">
    <property type="entry name" value="CorA_TM1_TM2"/>
</dbReference>
<dbReference type="NCBIfam" id="TIGR00383">
    <property type="entry name" value="corA"/>
    <property type="match status" value="1"/>
</dbReference>
<keyword evidence="7 13" id="KW-0812">Transmembrane</keyword>
<dbReference type="CDD" id="cd12837">
    <property type="entry name" value="EcCorA-like_u1"/>
    <property type="match status" value="1"/>
</dbReference>
<comment type="subcellular location">
    <subcellularLocation>
        <location evidence="1">Cell inner membrane</location>
        <topology evidence="1">Multi-pass membrane protein</topology>
    </subcellularLocation>
    <subcellularLocation>
        <location evidence="13">Membrane</location>
        <topology evidence="13">Multi-pass membrane protein</topology>
    </subcellularLocation>
</comment>
<dbReference type="SUPFAM" id="SSF144083">
    <property type="entry name" value="Magnesium transport protein CorA, transmembrane region"/>
    <property type="match status" value="1"/>
</dbReference>
<reference evidence="14 15" key="1">
    <citation type="submission" date="2015-11" db="EMBL/GenBank/DDBJ databases">
        <title>Genomic analysis of 38 Legionella species identifies large and diverse effector repertoires.</title>
        <authorList>
            <person name="Burstein D."/>
            <person name="Amaro F."/>
            <person name="Zusman T."/>
            <person name="Lifshitz Z."/>
            <person name="Cohen O."/>
            <person name="Gilbert J.A."/>
            <person name="Pupko T."/>
            <person name="Shuman H.A."/>
            <person name="Segal G."/>
        </authorList>
    </citation>
    <scope>NUCLEOTIDE SEQUENCE [LARGE SCALE GENOMIC DNA]</scope>
    <source>
        <strain evidence="14 15">ATCC 43878</strain>
    </source>
</reference>
<keyword evidence="6" id="KW-0997">Cell inner membrane</keyword>
<evidence type="ECO:0000256" key="4">
    <source>
        <dbReference type="ARBA" id="ARBA00022448"/>
    </source>
</evidence>
<keyword evidence="10 13" id="KW-0406">Ion transport</keyword>
<evidence type="ECO:0000256" key="11">
    <source>
        <dbReference type="ARBA" id="ARBA00023136"/>
    </source>
</evidence>
<dbReference type="PANTHER" id="PTHR47685:SF1">
    <property type="entry name" value="MAGNESIUM TRANSPORT PROTEIN CORA"/>
    <property type="match status" value="1"/>
</dbReference>
<keyword evidence="4 13" id="KW-0813">Transport</keyword>
<dbReference type="InterPro" id="IPR004488">
    <property type="entry name" value="Mg/Co-transport_prot_CorA"/>
</dbReference>
<feature type="transmembrane region" description="Helical" evidence="13">
    <location>
        <begin position="263"/>
        <end position="287"/>
    </location>
</feature>